<accession>A0A5C6EK87</accession>
<proteinExistence type="predicted"/>
<protein>
    <submittedName>
        <fullName evidence="2">Uncharacterized protein</fullName>
    </submittedName>
</protein>
<feature type="region of interest" description="Disordered" evidence="1">
    <location>
        <begin position="34"/>
        <end position="71"/>
    </location>
</feature>
<keyword evidence="3" id="KW-1185">Reference proteome</keyword>
<evidence type="ECO:0000313" key="2">
    <source>
        <dbReference type="EMBL" id="TWU49492.1"/>
    </source>
</evidence>
<name>A0A5C6EK87_9BACT</name>
<dbReference type="AlphaFoldDB" id="A0A5C6EK87"/>
<dbReference type="EMBL" id="SJPX01000004">
    <property type="protein sequence ID" value="TWU49492.1"/>
    <property type="molecule type" value="Genomic_DNA"/>
</dbReference>
<organism evidence="2 3">
    <name type="scientific">Rubripirellula reticaptiva</name>
    <dbReference type="NCBI Taxonomy" id="2528013"/>
    <lineage>
        <taxon>Bacteria</taxon>
        <taxon>Pseudomonadati</taxon>
        <taxon>Planctomycetota</taxon>
        <taxon>Planctomycetia</taxon>
        <taxon>Pirellulales</taxon>
        <taxon>Pirellulaceae</taxon>
        <taxon>Rubripirellula</taxon>
    </lineage>
</organism>
<comment type="caution">
    <text evidence="2">The sequence shown here is derived from an EMBL/GenBank/DDBJ whole genome shotgun (WGS) entry which is preliminary data.</text>
</comment>
<evidence type="ECO:0000256" key="1">
    <source>
        <dbReference type="SAM" id="MobiDB-lite"/>
    </source>
</evidence>
<gene>
    <name evidence="2" type="ORF">Poly59_41070</name>
</gene>
<reference evidence="2 3" key="1">
    <citation type="submission" date="2019-02" db="EMBL/GenBank/DDBJ databases">
        <title>Deep-cultivation of Planctomycetes and their phenomic and genomic characterization uncovers novel biology.</title>
        <authorList>
            <person name="Wiegand S."/>
            <person name="Jogler M."/>
            <person name="Boedeker C."/>
            <person name="Pinto D."/>
            <person name="Vollmers J."/>
            <person name="Rivas-Marin E."/>
            <person name="Kohn T."/>
            <person name="Peeters S.H."/>
            <person name="Heuer A."/>
            <person name="Rast P."/>
            <person name="Oberbeckmann S."/>
            <person name="Bunk B."/>
            <person name="Jeske O."/>
            <person name="Meyerdierks A."/>
            <person name="Storesund J.E."/>
            <person name="Kallscheuer N."/>
            <person name="Luecker S."/>
            <person name="Lage O.M."/>
            <person name="Pohl T."/>
            <person name="Merkel B.J."/>
            <person name="Hornburger P."/>
            <person name="Mueller R.-W."/>
            <person name="Bruemmer F."/>
            <person name="Labrenz M."/>
            <person name="Spormann A.M."/>
            <person name="Op Den Camp H."/>
            <person name="Overmann J."/>
            <person name="Amann R."/>
            <person name="Jetten M.S.M."/>
            <person name="Mascher T."/>
            <person name="Medema M.H."/>
            <person name="Devos D.P."/>
            <person name="Kaster A.-K."/>
            <person name="Ovreas L."/>
            <person name="Rohde M."/>
            <person name="Galperin M.Y."/>
            <person name="Jogler C."/>
        </authorList>
    </citation>
    <scope>NUCLEOTIDE SEQUENCE [LARGE SCALE GENOMIC DNA]</scope>
    <source>
        <strain evidence="2 3">Poly59</strain>
    </source>
</reference>
<sequence>MSEDENQSLAKDIRELRQSIDELNGLLRCIFQAQAGKLPAAPKAKSRTKRGSGKPQQDSGQERPPPAGNHF</sequence>
<evidence type="ECO:0000313" key="3">
    <source>
        <dbReference type="Proteomes" id="UP000317977"/>
    </source>
</evidence>
<dbReference type="Proteomes" id="UP000317977">
    <property type="component" value="Unassembled WGS sequence"/>
</dbReference>